<dbReference type="EMBL" id="JAGQLL010000017">
    <property type="protein sequence ID" value="MCA9379913.1"/>
    <property type="molecule type" value="Genomic_DNA"/>
</dbReference>
<dbReference type="Proteomes" id="UP000745577">
    <property type="component" value="Unassembled WGS sequence"/>
</dbReference>
<organism evidence="2 3">
    <name type="scientific">Candidatus Dojkabacteria bacterium</name>
    <dbReference type="NCBI Taxonomy" id="2099670"/>
    <lineage>
        <taxon>Bacteria</taxon>
        <taxon>Candidatus Dojkabacteria</taxon>
    </lineage>
</organism>
<accession>A0A955IAX9</accession>
<keyword evidence="1" id="KW-1133">Transmembrane helix</keyword>
<reference evidence="2" key="2">
    <citation type="journal article" date="2021" name="Microbiome">
        <title>Successional dynamics and alternative stable states in a saline activated sludge microbial community over 9 years.</title>
        <authorList>
            <person name="Wang Y."/>
            <person name="Ye J."/>
            <person name="Ju F."/>
            <person name="Liu L."/>
            <person name="Boyd J.A."/>
            <person name="Deng Y."/>
            <person name="Parks D.H."/>
            <person name="Jiang X."/>
            <person name="Yin X."/>
            <person name="Woodcroft B.J."/>
            <person name="Tyson G.W."/>
            <person name="Hugenholtz P."/>
            <person name="Polz M.F."/>
            <person name="Zhang T."/>
        </authorList>
    </citation>
    <scope>NUCLEOTIDE SEQUENCE</scope>
    <source>
        <strain evidence="2">HKST-UBA15</strain>
    </source>
</reference>
<evidence type="ECO:0000313" key="3">
    <source>
        <dbReference type="Proteomes" id="UP000745577"/>
    </source>
</evidence>
<reference evidence="2" key="1">
    <citation type="submission" date="2020-04" db="EMBL/GenBank/DDBJ databases">
        <authorList>
            <person name="Zhang T."/>
        </authorList>
    </citation>
    <scope>NUCLEOTIDE SEQUENCE</scope>
    <source>
        <strain evidence="2">HKST-UBA15</strain>
    </source>
</reference>
<evidence type="ECO:0000256" key="1">
    <source>
        <dbReference type="SAM" id="Phobius"/>
    </source>
</evidence>
<keyword evidence="1" id="KW-0812">Transmembrane</keyword>
<proteinExistence type="predicted"/>
<sequence>MADNISNKIVDKRSEEDYVFAKNARNYKKLFRFYFLPIISISIFIIILVFTIIPNVNYMIDGLKEGQELKRESEELDQRIALLKTLQSRDAENQQILTKVNQIIPSEQSEVVKFRQKVAGLAVSEGLNVESLQAGENIIDEEDAQLEDKNNQLIEIPSKFSFAGDFDAFRRLFIKLYEGEDFFIITNMDLDVNRFGQASGAWKGQFDLTKYQFSERQSEDDYMNVSEKQPVNQNVINFIEQNFGI</sequence>
<dbReference type="InterPro" id="IPR014717">
    <property type="entry name" value="Transl_elong_EF1B/ribsomal_bS6"/>
</dbReference>
<feature type="transmembrane region" description="Helical" evidence="1">
    <location>
        <begin position="33"/>
        <end position="53"/>
    </location>
</feature>
<protein>
    <recommendedName>
        <fullName evidence="4">Type 4a pilus biogenesis protein PilO</fullName>
    </recommendedName>
</protein>
<keyword evidence="1" id="KW-0472">Membrane</keyword>
<dbReference type="Gene3D" id="3.30.70.60">
    <property type="match status" value="1"/>
</dbReference>
<name>A0A955IAX9_9BACT</name>
<dbReference type="AlphaFoldDB" id="A0A955IAX9"/>
<evidence type="ECO:0008006" key="4">
    <source>
        <dbReference type="Google" id="ProtNLM"/>
    </source>
</evidence>
<gene>
    <name evidence="2" type="ORF">KC675_01910</name>
</gene>
<evidence type="ECO:0000313" key="2">
    <source>
        <dbReference type="EMBL" id="MCA9379913.1"/>
    </source>
</evidence>
<comment type="caution">
    <text evidence="2">The sequence shown here is derived from an EMBL/GenBank/DDBJ whole genome shotgun (WGS) entry which is preliminary data.</text>
</comment>